<accession>V9HML0</accession>
<organism evidence="2 3">
    <name type="scientific">Simonsiella muelleri ATCC 29453</name>
    <dbReference type="NCBI Taxonomy" id="641147"/>
    <lineage>
        <taxon>Bacteria</taxon>
        <taxon>Pseudomonadati</taxon>
        <taxon>Pseudomonadota</taxon>
        <taxon>Betaproteobacteria</taxon>
        <taxon>Neisseriales</taxon>
        <taxon>Neisseriaceae</taxon>
        <taxon>Simonsiella</taxon>
    </lineage>
</organism>
<dbReference type="KEGG" id="smur:BWP33_10310"/>
<evidence type="ECO:0008006" key="4">
    <source>
        <dbReference type="Google" id="ProtNLM"/>
    </source>
</evidence>
<sequence>MKKWLLNVVFLCLATSIQAAPKATEAETHAYRVTMKEAGDALKNHQAKAAFNKILPVAKKGFVEAQYVIATMYHDGEGTTQDLAAAKKWYEAAANQSENPEVATLAREGLEELK</sequence>
<dbReference type="SUPFAM" id="SSF81901">
    <property type="entry name" value="HCP-like"/>
    <property type="match status" value="1"/>
</dbReference>
<dbReference type="RefSeq" id="WP_002641377.1">
    <property type="nucleotide sequence ID" value="NZ_CP019448.1"/>
</dbReference>
<feature type="signal peptide" evidence="1">
    <location>
        <begin position="1"/>
        <end position="19"/>
    </location>
</feature>
<dbReference type="SMART" id="SM00671">
    <property type="entry name" value="SEL1"/>
    <property type="match status" value="1"/>
</dbReference>
<name>V9HML0_9NEIS</name>
<dbReference type="HOGENOM" id="CLU_2119473_0_0_4"/>
<dbReference type="Proteomes" id="UP000017813">
    <property type="component" value="Unassembled WGS sequence"/>
</dbReference>
<reference evidence="2 3" key="1">
    <citation type="submission" date="2010-03" db="EMBL/GenBank/DDBJ databases">
        <authorList>
            <consortium name="The Broad Institute Genome Sequencing Platform"/>
            <person name="Ward D."/>
            <person name="Earl A."/>
            <person name="Feldgarden M."/>
            <person name="Gevers D."/>
            <person name="Young S."/>
            <person name="Zeng Q."/>
            <person name="Koehrsen M."/>
            <person name="Alvarado L."/>
            <person name="Berlin A.M."/>
            <person name="Borenstein D."/>
            <person name="Chapman S.B."/>
            <person name="Chen Z."/>
            <person name="Engels R."/>
            <person name="Freedman E."/>
            <person name="Gellesch M."/>
            <person name="Goldberg J."/>
            <person name="Griggs A."/>
            <person name="Gujja S."/>
            <person name="Heilman E.R."/>
            <person name="Heiman D.I."/>
            <person name="Hepburn T.A."/>
            <person name="Howarth C."/>
            <person name="Jen D."/>
            <person name="Larson L."/>
            <person name="Mehta T."/>
            <person name="Park D."/>
            <person name="Pearson M."/>
            <person name="Richards J."/>
            <person name="Roberts A."/>
            <person name="Saif S."/>
            <person name="Shea T.D."/>
            <person name="Shenoy N."/>
            <person name="Sisk P."/>
            <person name="Stolte C."/>
            <person name="Sykes S.N."/>
            <person name="Walk T."/>
            <person name="White J."/>
            <person name="Yandava C."/>
            <person name="Izard J."/>
            <person name="Baranova O.V."/>
            <person name="Blanton J.M."/>
            <person name="Tanner A.C."/>
            <person name="Dewhirst F."/>
            <person name="Haas B."/>
            <person name="Nusbaum C."/>
            <person name="Birren B."/>
        </authorList>
    </citation>
    <scope>NUCLEOTIDE SEQUENCE [LARGE SCALE GENOMIC DNA]</scope>
    <source>
        <strain evidence="2 3">ATCC 29453</strain>
    </source>
</reference>
<evidence type="ECO:0000313" key="3">
    <source>
        <dbReference type="Proteomes" id="UP000017813"/>
    </source>
</evidence>
<evidence type="ECO:0000313" key="2">
    <source>
        <dbReference type="EMBL" id="EFG31323.1"/>
    </source>
</evidence>
<dbReference type="eggNOG" id="ENOG50338GA">
    <property type="taxonomic scope" value="Bacteria"/>
</dbReference>
<gene>
    <name evidence="2" type="ORF">HMPREF9021_00591</name>
</gene>
<dbReference type="InterPro" id="IPR011990">
    <property type="entry name" value="TPR-like_helical_dom_sf"/>
</dbReference>
<protein>
    <recommendedName>
        <fullName evidence="4">Sel1 repeat protein</fullName>
    </recommendedName>
</protein>
<dbReference type="Gene3D" id="1.25.40.10">
    <property type="entry name" value="Tetratricopeptide repeat domain"/>
    <property type="match status" value="1"/>
</dbReference>
<keyword evidence="3" id="KW-1185">Reference proteome</keyword>
<evidence type="ECO:0000256" key="1">
    <source>
        <dbReference type="SAM" id="SignalP"/>
    </source>
</evidence>
<proteinExistence type="predicted"/>
<dbReference type="OrthoDB" id="8613912at2"/>
<dbReference type="AlphaFoldDB" id="V9HML0"/>
<feature type="chain" id="PRO_5030178995" description="Sel1 repeat protein" evidence="1">
    <location>
        <begin position="20"/>
        <end position="114"/>
    </location>
</feature>
<comment type="caution">
    <text evidence="2">The sequence shown here is derived from an EMBL/GenBank/DDBJ whole genome shotgun (WGS) entry which is preliminary data.</text>
</comment>
<dbReference type="Pfam" id="PF08238">
    <property type="entry name" value="Sel1"/>
    <property type="match status" value="1"/>
</dbReference>
<dbReference type="EMBL" id="ADCY02000009">
    <property type="protein sequence ID" value="EFG31323.1"/>
    <property type="molecule type" value="Genomic_DNA"/>
</dbReference>
<keyword evidence="1" id="KW-0732">Signal</keyword>
<dbReference type="InterPro" id="IPR006597">
    <property type="entry name" value="Sel1-like"/>
</dbReference>
<reference evidence="2 3" key="2">
    <citation type="submission" date="2011-10" db="EMBL/GenBank/DDBJ databases">
        <title>The Genome Sequence of Simonsiella muelleri ATCC 29453.</title>
        <authorList>
            <consortium name="The Broad Institute Genome Sequencing Platform"/>
            <consortium name="The Broad Institute Genome Sequencing Center for Infectious Disease"/>
            <person name="Earl A."/>
            <person name="Ward D."/>
            <person name="Feldgarden M."/>
            <person name="Gevers D."/>
            <person name="Izard J."/>
            <person name="Baranova O.V."/>
            <person name="Blanton J.M."/>
            <person name="Tanner A.C."/>
            <person name="Dewhirst F."/>
            <person name="Young S.K."/>
            <person name="Zeng Q."/>
            <person name="Gargeya S."/>
            <person name="Fitzgerald M."/>
            <person name="Haas B."/>
            <person name="Abouelleil A."/>
            <person name="Alvarado L."/>
            <person name="Arachchi H.M."/>
            <person name="Berlin A."/>
            <person name="Brown A."/>
            <person name="Chapman S.B."/>
            <person name="Chen Z."/>
            <person name="Dunbar C."/>
            <person name="Freedman E."/>
            <person name="Gearin G."/>
            <person name="Goldberg J."/>
            <person name="Griggs A."/>
            <person name="Gujja S."/>
            <person name="Heiman D."/>
            <person name="Howarth C."/>
            <person name="Larson L."/>
            <person name="Lui A."/>
            <person name="MacDonald P.J.P."/>
            <person name="Montmayeur A."/>
            <person name="Murphy C."/>
            <person name="Neiman D."/>
            <person name="Pearson M."/>
            <person name="Priest M."/>
            <person name="Roberts A."/>
            <person name="Saif S."/>
            <person name="Shea T."/>
            <person name="Shenoy N."/>
            <person name="Sisk P."/>
            <person name="Stolte C."/>
            <person name="Sykes S."/>
            <person name="Wortman J."/>
            <person name="Nusbaum C."/>
            <person name="Birren B."/>
        </authorList>
    </citation>
    <scope>NUCLEOTIDE SEQUENCE [LARGE SCALE GENOMIC DNA]</scope>
    <source>
        <strain evidence="2 3">ATCC 29453</strain>
    </source>
</reference>